<feature type="region of interest" description="Disordered" evidence="1">
    <location>
        <begin position="82"/>
        <end position="125"/>
    </location>
</feature>
<reference evidence="2 3" key="1">
    <citation type="submission" date="2023-10" db="EMBL/GenBank/DDBJ databases">
        <title>Genomes of two closely related lineages of the louse Polyplax serrata with different host specificities.</title>
        <authorList>
            <person name="Martinu J."/>
            <person name="Tarabai H."/>
            <person name="Stefka J."/>
            <person name="Hypsa V."/>
        </authorList>
    </citation>
    <scope>NUCLEOTIDE SEQUENCE [LARGE SCALE GENOMIC DNA]</scope>
    <source>
        <strain evidence="2">HR10_N</strain>
    </source>
</reference>
<feature type="compositionally biased region" description="Basic and acidic residues" evidence="1">
    <location>
        <begin position="108"/>
        <end position="125"/>
    </location>
</feature>
<gene>
    <name evidence="2" type="ORF">RUM43_010799</name>
</gene>
<name>A0AAN8RT27_POLSC</name>
<evidence type="ECO:0000313" key="2">
    <source>
        <dbReference type="EMBL" id="KAK6620508.1"/>
    </source>
</evidence>
<proteinExistence type="predicted"/>
<evidence type="ECO:0000313" key="3">
    <source>
        <dbReference type="Proteomes" id="UP001372834"/>
    </source>
</evidence>
<accession>A0AAN8RT27</accession>
<dbReference type="AlphaFoldDB" id="A0AAN8RT27"/>
<evidence type="ECO:0000256" key="1">
    <source>
        <dbReference type="SAM" id="MobiDB-lite"/>
    </source>
</evidence>
<dbReference type="EMBL" id="JAWJWE010000039">
    <property type="protein sequence ID" value="KAK6620508.1"/>
    <property type="molecule type" value="Genomic_DNA"/>
</dbReference>
<sequence>MQRKKIIHKIKRLTVRTDTTKRERILKLNGSVHNGPLSTKLLAPPLTKRPGSTTSWLEKLFIATRTLSYENQNYANVRSEGCERTHHIRPPPALHLQPLLEQKSNKRNFAESRESENNRKDDEKNVLKQLEWVESEKTKRKAKYVKHFGGGKGKV</sequence>
<dbReference type="Proteomes" id="UP001372834">
    <property type="component" value="Unassembled WGS sequence"/>
</dbReference>
<organism evidence="2 3">
    <name type="scientific">Polyplax serrata</name>
    <name type="common">Common mouse louse</name>
    <dbReference type="NCBI Taxonomy" id="468196"/>
    <lineage>
        <taxon>Eukaryota</taxon>
        <taxon>Metazoa</taxon>
        <taxon>Ecdysozoa</taxon>
        <taxon>Arthropoda</taxon>
        <taxon>Hexapoda</taxon>
        <taxon>Insecta</taxon>
        <taxon>Pterygota</taxon>
        <taxon>Neoptera</taxon>
        <taxon>Paraneoptera</taxon>
        <taxon>Psocodea</taxon>
        <taxon>Troctomorpha</taxon>
        <taxon>Phthiraptera</taxon>
        <taxon>Anoplura</taxon>
        <taxon>Polyplacidae</taxon>
        <taxon>Polyplax</taxon>
    </lineage>
</organism>
<comment type="caution">
    <text evidence="2">The sequence shown here is derived from an EMBL/GenBank/DDBJ whole genome shotgun (WGS) entry which is preliminary data.</text>
</comment>
<protein>
    <submittedName>
        <fullName evidence="2">Uncharacterized protein</fullName>
    </submittedName>
</protein>